<dbReference type="InterPro" id="IPR000891">
    <property type="entry name" value="PYR_CT"/>
</dbReference>
<dbReference type="InterPro" id="IPR013785">
    <property type="entry name" value="Aldolase_TIM"/>
</dbReference>
<comment type="caution">
    <text evidence="2">The sequence shown here is derived from an EMBL/GenBank/DDBJ whole genome shotgun (WGS) entry which is preliminary data.</text>
</comment>
<evidence type="ECO:0000313" key="3">
    <source>
        <dbReference type="Proteomes" id="UP000266113"/>
    </source>
</evidence>
<accession>A0A398DMV9</accession>
<reference evidence="2 3" key="1">
    <citation type="submission" date="2018-09" db="EMBL/GenBank/DDBJ databases">
        <title>Discovery and Ecogenomic Context for Candidatus Cryosericales, a Global Caldiserica Order Active in Thawing Permafrost.</title>
        <authorList>
            <person name="Martinez M.A."/>
            <person name="Woodcroft B.J."/>
            <person name="Ignacio Espinoza J.C."/>
            <person name="Zayed A."/>
            <person name="Singleton C.M."/>
            <person name="Boyd J."/>
            <person name="Li Y.-F."/>
            <person name="Purvine S."/>
            <person name="Maughan H."/>
            <person name="Hodgkins S.B."/>
            <person name="Anderson D."/>
            <person name="Sederholm M."/>
            <person name="Temperton B."/>
            <person name="Saleska S.R."/>
            <person name="Tyson G.W."/>
            <person name="Rich V.I."/>
        </authorList>
    </citation>
    <scope>NUCLEOTIDE SEQUENCE [LARGE SCALE GENOMIC DNA]</scope>
    <source>
        <strain evidence="2 3">SMC1</strain>
    </source>
</reference>
<sequence length="51" mass="5776">MHKVAITETVLRDAQQSLIATRMSTDEMLPILDTIDRAGYHSIEMVLLFLS</sequence>
<protein>
    <recommendedName>
        <fullName evidence="1">Pyruvate carboxyltransferase domain-containing protein</fullName>
    </recommendedName>
</protein>
<organism evidence="2 3">
    <name type="scientific">Candidatus Cryosericum septentrionale</name>
    <dbReference type="NCBI Taxonomy" id="2290913"/>
    <lineage>
        <taxon>Bacteria</taxon>
        <taxon>Pseudomonadati</taxon>
        <taxon>Caldisericota/Cryosericota group</taxon>
        <taxon>Candidatus Cryosericota</taxon>
        <taxon>Candidatus Cryosericia</taxon>
        <taxon>Candidatus Cryosericales</taxon>
        <taxon>Candidatus Cryosericaceae</taxon>
        <taxon>Candidatus Cryosericum</taxon>
    </lineage>
</organism>
<dbReference type="GO" id="GO:0003824">
    <property type="term" value="F:catalytic activity"/>
    <property type="evidence" value="ECO:0007669"/>
    <property type="project" value="InterPro"/>
</dbReference>
<dbReference type="PROSITE" id="PS50991">
    <property type="entry name" value="PYR_CT"/>
    <property type="match status" value="1"/>
</dbReference>
<name>A0A398DMV9_9BACT</name>
<evidence type="ECO:0000313" key="2">
    <source>
        <dbReference type="EMBL" id="RIE16545.1"/>
    </source>
</evidence>
<dbReference type="EMBL" id="QXIY01000029">
    <property type="protein sequence ID" value="RIE16545.1"/>
    <property type="molecule type" value="Genomic_DNA"/>
</dbReference>
<keyword evidence="3" id="KW-1185">Reference proteome</keyword>
<proteinExistence type="predicted"/>
<dbReference type="AlphaFoldDB" id="A0A398DMV9"/>
<dbReference type="OrthoDB" id="9807469at2"/>
<dbReference type="Gene3D" id="3.20.20.70">
    <property type="entry name" value="Aldolase class I"/>
    <property type="match status" value="1"/>
</dbReference>
<dbReference type="SUPFAM" id="SSF51569">
    <property type="entry name" value="Aldolase"/>
    <property type="match status" value="1"/>
</dbReference>
<dbReference type="Proteomes" id="UP000266113">
    <property type="component" value="Unassembled WGS sequence"/>
</dbReference>
<gene>
    <name evidence="2" type="ORF">SMC1_06405</name>
</gene>
<evidence type="ECO:0000259" key="1">
    <source>
        <dbReference type="PROSITE" id="PS50991"/>
    </source>
</evidence>
<feature type="domain" description="Pyruvate carboxyltransferase" evidence="1">
    <location>
        <begin position="4"/>
        <end position="51"/>
    </location>
</feature>